<feature type="coiled-coil region" evidence="7">
    <location>
        <begin position="314"/>
        <end position="341"/>
    </location>
</feature>
<evidence type="ECO:0000259" key="10">
    <source>
        <dbReference type="Pfam" id="PF02687"/>
    </source>
</evidence>
<comment type="subcellular location">
    <subcellularLocation>
        <location evidence="1">Cell membrane</location>
        <topology evidence="1">Multi-pass membrane protein</topology>
    </subcellularLocation>
</comment>
<evidence type="ECO:0000313" key="13">
    <source>
        <dbReference type="Proteomes" id="UP001144372"/>
    </source>
</evidence>
<feature type="transmembrane region" description="Helical" evidence="8">
    <location>
        <begin position="1388"/>
        <end position="1410"/>
    </location>
</feature>
<dbReference type="RefSeq" id="WP_281792848.1">
    <property type="nucleotide sequence ID" value="NZ_BSDR01000001.1"/>
</dbReference>
<evidence type="ECO:0000256" key="1">
    <source>
        <dbReference type="ARBA" id="ARBA00004651"/>
    </source>
</evidence>
<dbReference type="GO" id="GO:0022857">
    <property type="term" value="F:transmembrane transporter activity"/>
    <property type="evidence" value="ECO:0007669"/>
    <property type="project" value="TreeGrafter"/>
</dbReference>
<dbReference type="Pfam" id="PF02687">
    <property type="entry name" value="FtsX"/>
    <property type="match status" value="1"/>
</dbReference>
<evidence type="ECO:0000256" key="4">
    <source>
        <dbReference type="ARBA" id="ARBA00022989"/>
    </source>
</evidence>
<gene>
    <name evidence="12" type="ORF">DAMNIGENAA_11300</name>
</gene>
<evidence type="ECO:0000259" key="11">
    <source>
        <dbReference type="Pfam" id="PF04389"/>
    </source>
</evidence>
<feature type="transmembrane region" description="Helical" evidence="8">
    <location>
        <begin position="1019"/>
        <end position="1038"/>
    </location>
</feature>
<evidence type="ECO:0000256" key="6">
    <source>
        <dbReference type="ARBA" id="ARBA00038076"/>
    </source>
</evidence>
<dbReference type="InterPro" id="IPR007484">
    <property type="entry name" value="Peptidase_M28"/>
</dbReference>
<sequence length="1577" mass="177257">MHRKWKKFHSSPLVLVYALLFLTMGAASDARARQVMDDLSFFASITDRSTGSPGSEEAADYILKSFEEAGLSNVGVQKFLTPIAEVVSASLEVSGEKVQVYPWGPNMAYLPRTQEEGLRGPLVYVGEGNLNDLNGKEIKGSIVLMDMASYGNWINASMLGAHALIYLGEENANAGEYREKNTPTPIAFPRYWVSHETAEKLKALAIEKKVEAVVKSEARWENKMVRNCYGFVPGKDPKLSKELIVLDAFYDASSPILGLAPGADEATSIAVLLTLAQHLAQNPPDRTVLFLATTGNGQSLAGMRQFIWSVTTRKKLLRKDSKQLQTKKKEVDQQLDILRRSDPFSVQELQEQELLWNLTLEKARDKADALTREVQYRKMLSQEDVQEDIEAARAYRRLSWLSEMSEMTSDQRILALQLVKEAVPDLKKYRKELKNRRDVLKSTIALRNIIDEYKPVFFLSLYLSSHSSTIGLVELGDTYPVRETVRRMMRAGRLVNLLNLLGSRVAENTGLPNIIRDTTRGGSPEGGFGKSSSINHPCCDVGALAGLPAVSLMTLDDYRTCWTTPQDTLDRVNKKNVEILSRFLAPLFQELLSYPGLHTMSEEGVRGLASLEGQAKFIRQGELFPDQPAPDTIISVLQGDSIFRAMVFQDGTFFIPGLANKRVSLEKLILEPYGLDPKTGRVAWTADKAQTGKINYRIKVKSDLASTSLVMFHCLQTDVVGVFNPRNLGYLTKVQLLDAATEATPLRYWYSRIDGRDTKAISLFLEKGTRFKLILSESLLSKDFFLLNSTEENPTGKGFLIGSPPILFFPPYQVARDLKLLLGERLENLFKHGITNRYLQTLYSTSVQQLEESKADLQNTSYGPLWQKVHSAWAKLDVVYGEIESTQRDVLTGVMFFIALFVPFAYCMERYLFCFRSIYQQIIAFFLILVMTIFIIRALHPAFYLTYSPMVVIIAFFIVGLSILVSWIIFMRFEQEMANQHSLMGGSHPATPQVSKWQAFGAGFSIGVSNLNRRKLRTGLTCITLIILTFTVMSFTNVKSIHTTTRTRIAPTDPYRGVLIRHQYRLPLTLLTLQDMQTSFDTEAAVWPKGWIEPSNSSDRTIARIQHLDANATVEGVLGVGHTPPKPFQDLVLYGRWFMPRETQALLMSLTIAEKLKLDPQKDLDIEISLFGDRFRVIGYFDGNQLEALKDLDQNPITPAYMERSQSEELSEVEIEAMQSGEEMLPQSERFRFANADTTIIIPFQDCIYYGGTLRTVTILPHSETSPTDIADQLSSWLTFPLFVGDNGAWFQSASNTVRYQGVTNLFVPILIVIFITLNTMIGHVHERQREISTYTSVGLAPTHVGFLFIVEALSLAVLSTVIGYILAQMSAKYLGNTALFSALTFNYSSLASVACMFLVFSVVFLAALYPARMAAEIAMPDVERSWSLPEPDGDTIVMNLPFLLKHEEEKGIIGFLHAFYIAHEDITHGVFAVDEVSLDEDAPVVRPGELPLPVCTMIRTNVWLAPFDFGIKQRIQLHCCPSTENPGYLEISIRMIRLSGEQSAWMRANKNFIKALRKQMLLWRLMDQEAKSAFSA</sequence>
<feature type="transmembrane region" description="Helical" evidence="8">
    <location>
        <begin position="918"/>
        <end position="939"/>
    </location>
</feature>
<keyword evidence="9" id="KW-0732">Signal</keyword>
<feature type="transmembrane region" description="Helical" evidence="8">
    <location>
        <begin position="890"/>
        <end position="906"/>
    </location>
</feature>
<evidence type="ECO:0000256" key="5">
    <source>
        <dbReference type="ARBA" id="ARBA00023136"/>
    </source>
</evidence>
<dbReference type="Proteomes" id="UP001144372">
    <property type="component" value="Unassembled WGS sequence"/>
</dbReference>
<feature type="transmembrane region" description="Helical" evidence="8">
    <location>
        <begin position="951"/>
        <end position="970"/>
    </location>
</feature>
<evidence type="ECO:0000256" key="8">
    <source>
        <dbReference type="SAM" id="Phobius"/>
    </source>
</evidence>
<keyword evidence="3 8" id="KW-0812">Transmembrane</keyword>
<name>A0A9W6D0C9_9BACT</name>
<keyword evidence="2" id="KW-1003">Cell membrane</keyword>
<feature type="chain" id="PRO_5040957862" description="FtsX-like permease family protein" evidence="9">
    <location>
        <begin position="33"/>
        <end position="1577"/>
    </location>
</feature>
<dbReference type="SUPFAM" id="SSF53187">
    <property type="entry name" value="Zn-dependent exopeptidases"/>
    <property type="match status" value="1"/>
</dbReference>
<keyword evidence="4 8" id="KW-1133">Transmembrane helix</keyword>
<evidence type="ECO:0000256" key="9">
    <source>
        <dbReference type="SAM" id="SignalP"/>
    </source>
</evidence>
<evidence type="ECO:0000256" key="7">
    <source>
        <dbReference type="SAM" id="Coils"/>
    </source>
</evidence>
<dbReference type="Gene3D" id="3.40.630.10">
    <property type="entry name" value="Zn peptidases"/>
    <property type="match status" value="1"/>
</dbReference>
<evidence type="ECO:0000313" key="12">
    <source>
        <dbReference type="EMBL" id="GLI33697.1"/>
    </source>
</evidence>
<dbReference type="SUPFAM" id="SSF52025">
    <property type="entry name" value="PA domain"/>
    <property type="match status" value="1"/>
</dbReference>
<dbReference type="InterPro" id="IPR046450">
    <property type="entry name" value="PA_dom_sf"/>
</dbReference>
<keyword evidence="5 8" id="KW-0472">Membrane</keyword>
<evidence type="ECO:0008006" key="14">
    <source>
        <dbReference type="Google" id="ProtNLM"/>
    </source>
</evidence>
<dbReference type="PANTHER" id="PTHR30572">
    <property type="entry name" value="MEMBRANE COMPONENT OF TRANSPORTER-RELATED"/>
    <property type="match status" value="1"/>
</dbReference>
<dbReference type="InterPro" id="IPR003838">
    <property type="entry name" value="ABC3_permease_C"/>
</dbReference>
<dbReference type="GO" id="GO:0005886">
    <property type="term" value="C:plasma membrane"/>
    <property type="evidence" value="ECO:0007669"/>
    <property type="project" value="UniProtKB-SubCell"/>
</dbReference>
<accession>A0A9W6D0C9</accession>
<feature type="transmembrane region" description="Helical" evidence="8">
    <location>
        <begin position="1306"/>
        <end position="1325"/>
    </location>
</feature>
<evidence type="ECO:0000256" key="3">
    <source>
        <dbReference type="ARBA" id="ARBA00022692"/>
    </source>
</evidence>
<keyword evidence="7" id="KW-0175">Coiled coil</keyword>
<evidence type="ECO:0000256" key="2">
    <source>
        <dbReference type="ARBA" id="ARBA00022475"/>
    </source>
</evidence>
<feature type="signal peptide" evidence="9">
    <location>
        <begin position="1"/>
        <end position="32"/>
    </location>
</feature>
<proteinExistence type="inferred from homology"/>
<feature type="transmembrane region" description="Helical" evidence="8">
    <location>
        <begin position="1345"/>
        <end position="1368"/>
    </location>
</feature>
<dbReference type="Pfam" id="PF04389">
    <property type="entry name" value="Peptidase_M28"/>
    <property type="match status" value="1"/>
</dbReference>
<comment type="caution">
    <text evidence="12">The sequence shown here is derived from an EMBL/GenBank/DDBJ whole genome shotgun (WGS) entry which is preliminary data.</text>
</comment>
<feature type="domain" description="ABC3 transporter permease C-terminal" evidence="10">
    <location>
        <begin position="1307"/>
        <end position="1417"/>
    </location>
</feature>
<organism evidence="12 13">
    <name type="scientific">Desulforhabdus amnigena</name>
    <dbReference type="NCBI Taxonomy" id="40218"/>
    <lineage>
        <taxon>Bacteria</taxon>
        <taxon>Pseudomonadati</taxon>
        <taxon>Thermodesulfobacteriota</taxon>
        <taxon>Syntrophobacteria</taxon>
        <taxon>Syntrophobacterales</taxon>
        <taxon>Syntrophobacteraceae</taxon>
        <taxon>Desulforhabdus</taxon>
    </lineage>
</organism>
<dbReference type="PANTHER" id="PTHR30572:SF4">
    <property type="entry name" value="ABC TRANSPORTER PERMEASE YTRF"/>
    <property type="match status" value="1"/>
</dbReference>
<comment type="similarity">
    <text evidence="6">Belongs to the ABC-4 integral membrane protein family.</text>
</comment>
<feature type="domain" description="Peptidase M28" evidence="11">
    <location>
        <begin position="232"/>
        <end position="308"/>
    </location>
</feature>
<protein>
    <recommendedName>
        <fullName evidence="14">FtsX-like permease family protein</fullName>
    </recommendedName>
</protein>
<reference evidence="12" key="1">
    <citation type="submission" date="2022-12" db="EMBL/GenBank/DDBJ databases">
        <title>Reference genome sequencing for broad-spectrum identification of bacterial and archaeal isolates by mass spectrometry.</title>
        <authorList>
            <person name="Sekiguchi Y."/>
            <person name="Tourlousse D.M."/>
        </authorList>
    </citation>
    <scope>NUCLEOTIDE SEQUENCE</scope>
    <source>
        <strain evidence="12">ASRB1</strain>
    </source>
</reference>
<dbReference type="InterPro" id="IPR050250">
    <property type="entry name" value="Macrolide_Exporter_MacB"/>
</dbReference>
<keyword evidence="13" id="KW-1185">Reference proteome</keyword>
<dbReference type="EMBL" id="BSDR01000001">
    <property type="protein sequence ID" value="GLI33697.1"/>
    <property type="molecule type" value="Genomic_DNA"/>
</dbReference>